<comment type="catalytic activity">
    <reaction evidence="2">
        <text>N-terminal N-formyl-L-methionyl-[peptide] + H2O = N-terminal L-methionyl-[peptide] + formate</text>
        <dbReference type="Rhea" id="RHEA:24420"/>
        <dbReference type="Rhea" id="RHEA-COMP:10639"/>
        <dbReference type="Rhea" id="RHEA-COMP:10640"/>
        <dbReference type="ChEBI" id="CHEBI:15377"/>
        <dbReference type="ChEBI" id="CHEBI:15740"/>
        <dbReference type="ChEBI" id="CHEBI:49298"/>
        <dbReference type="ChEBI" id="CHEBI:64731"/>
        <dbReference type="EC" id="3.5.1.88"/>
    </reaction>
</comment>
<keyword evidence="2" id="KW-0479">Metal-binding</keyword>
<dbReference type="Proteomes" id="UP000178870">
    <property type="component" value="Unassembled WGS sequence"/>
</dbReference>
<evidence type="ECO:0000256" key="1">
    <source>
        <dbReference type="ARBA" id="ARBA00010759"/>
    </source>
</evidence>
<dbReference type="Gene3D" id="3.90.45.10">
    <property type="entry name" value="Peptide deformylase"/>
    <property type="match status" value="1"/>
</dbReference>
<dbReference type="NCBIfam" id="NF001159">
    <property type="entry name" value="PRK00150.1-3"/>
    <property type="match status" value="1"/>
</dbReference>
<feature type="binding site" evidence="2">
    <location>
        <position position="100"/>
    </location>
    <ligand>
        <name>Fe cation</name>
        <dbReference type="ChEBI" id="CHEBI:24875"/>
    </ligand>
</feature>
<feature type="active site" evidence="2">
    <location>
        <position position="145"/>
    </location>
</feature>
<dbReference type="InterPro" id="IPR036821">
    <property type="entry name" value="Peptide_deformylase_sf"/>
</dbReference>
<evidence type="ECO:0000256" key="2">
    <source>
        <dbReference type="HAMAP-Rule" id="MF_00163"/>
    </source>
</evidence>
<dbReference type="NCBIfam" id="TIGR00079">
    <property type="entry name" value="pept_deformyl"/>
    <property type="match status" value="1"/>
</dbReference>
<protein>
    <recommendedName>
        <fullName evidence="2">Peptide deformylase</fullName>
        <shortName evidence="2">PDF</shortName>
        <ecNumber evidence="2">3.5.1.88</ecNumber>
    </recommendedName>
    <alternativeName>
        <fullName evidence="2">Polypeptide deformylase</fullName>
    </alternativeName>
</protein>
<comment type="caution">
    <text evidence="3">The sequence shown here is derived from an EMBL/GenBank/DDBJ whole genome shotgun (WGS) entry which is preliminary data.</text>
</comment>
<feature type="binding site" evidence="2">
    <location>
        <position position="144"/>
    </location>
    <ligand>
        <name>Fe cation</name>
        <dbReference type="ChEBI" id="CHEBI:24875"/>
    </ligand>
</feature>
<dbReference type="PANTHER" id="PTHR10458:SF22">
    <property type="entry name" value="PEPTIDE DEFORMYLASE"/>
    <property type="match status" value="1"/>
</dbReference>
<organism evidence="3 4">
    <name type="scientific">Candidatus Woesebacteria bacterium RIFCSPHIGHO2_01_FULL_44_21</name>
    <dbReference type="NCBI Taxonomy" id="1802503"/>
    <lineage>
        <taxon>Bacteria</taxon>
        <taxon>Candidatus Woeseibacteriota</taxon>
    </lineage>
</organism>
<name>A0A1F7Z2T6_9BACT</name>
<comment type="cofactor">
    <cofactor evidence="2">
        <name>Fe(2+)</name>
        <dbReference type="ChEBI" id="CHEBI:29033"/>
    </cofactor>
    <text evidence="2">Binds 1 Fe(2+) ion.</text>
</comment>
<dbReference type="CDD" id="cd00487">
    <property type="entry name" value="Pep_deformylase"/>
    <property type="match status" value="1"/>
</dbReference>
<dbReference type="PANTHER" id="PTHR10458">
    <property type="entry name" value="PEPTIDE DEFORMYLASE"/>
    <property type="match status" value="1"/>
</dbReference>
<dbReference type="Pfam" id="PF01327">
    <property type="entry name" value="Pep_deformylase"/>
    <property type="match status" value="1"/>
</dbReference>
<dbReference type="GO" id="GO:0006412">
    <property type="term" value="P:translation"/>
    <property type="evidence" value="ECO:0007669"/>
    <property type="project" value="UniProtKB-UniRule"/>
</dbReference>
<dbReference type="PRINTS" id="PR01576">
    <property type="entry name" value="PDEFORMYLASE"/>
</dbReference>
<keyword evidence="2" id="KW-0378">Hydrolase</keyword>
<evidence type="ECO:0000313" key="4">
    <source>
        <dbReference type="Proteomes" id="UP000178870"/>
    </source>
</evidence>
<dbReference type="AlphaFoldDB" id="A0A1F7Z2T6"/>
<comment type="function">
    <text evidence="2">Removes the formyl group from the N-terminal Met of newly synthesized proteins. Requires at least a dipeptide for an efficient rate of reaction. N-terminal L-methionine is a prerequisite for activity but the enzyme has broad specificity at other positions.</text>
</comment>
<dbReference type="GO" id="GO:0046872">
    <property type="term" value="F:metal ion binding"/>
    <property type="evidence" value="ECO:0007669"/>
    <property type="project" value="UniProtKB-KW"/>
</dbReference>
<dbReference type="SUPFAM" id="SSF56420">
    <property type="entry name" value="Peptide deformylase"/>
    <property type="match status" value="1"/>
</dbReference>
<proteinExistence type="inferred from homology"/>
<keyword evidence="2" id="KW-0408">Iron</keyword>
<dbReference type="EC" id="3.5.1.88" evidence="2"/>
<dbReference type="HAMAP" id="MF_00163">
    <property type="entry name" value="Pep_deformylase"/>
    <property type="match status" value="1"/>
</dbReference>
<reference evidence="3 4" key="1">
    <citation type="journal article" date="2016" name="Nat. Commun.">
        <title>Thousands of microbial genomes shed light on interconnected biogeochemical processes in an aquifer system.</title>
        <authorList>
            <person name="Anantharaman K."/>
            <person name="Brown C.T."/>
            <person name="Hug L.A."/>
            <person name="Sharon I."/>
            <person name="Castelle C.J."/>
            <person name="Probst A.J."/>
            <person name="Thomas B.C."/>
            <person name="Singh A."/>
            <person name="Wilkins M.J."/>
            <person name="Karaoz U."/>
            <person name="Brodie E.L."/>
            <person name="Williams K.H."/>
            <person name="Hubbard S.S."/>
            <person name="Banfield J.F."/>
        </authorList>
    </citation>
    <scope>NUCLEOTIDE SEQUENCE [LARGE SCALE GENOMIC DNA]</scope>
</reference>
<sequence length="198" mass="22814">MAVRKTIQIGDPRLKAPNKEAKDFSAPKIKKVIKDLKDTMIKNDLIGLAAPQIGENYKIFVTQPRKTKARRLPKGDKFRVYINPKITYFSKKQNIIYEGCGSVLNGTLFGPVKRPEEIKVVARDENQKKFQVHCNGILARVIQHEYDHLDGIEFTEKIYDYKKLMAKDFYIKNIRNSKAQLSASNITIREYIILNGKN</sequence>
<gene>
    <name evidence="2" type="primary">def</name>
    <name evidence="3" type="ORF">A2803_00030</name>
</gene>
<dbReference type="GO" id="GO:0042586">
    <property type="term" value="F:peptide deformylase activity"/>
    <property type="evidence" value="ECO:0007669"/>
    <property type="project" value="UniProtKB-UniRule"/>
</dbReference>
<keyword evidence="2" id="KW-0648">Protein biosynthesis</keyword>
<dbReference type="EMBL" id="MGGP01000005">
    <property type="protein sequence ID" value="OGM33228.1"/>
    <property type="molecule type" value="Genomic_DNA"/>
</dbReference>
<comment type="similarity">
    <text evidence="1 2">Belongs to the polypeptide deformylase family.</text>
</comment>
<dbReference type="PIRSF" id="PIRSF004749">
    <property type="entry name" value="Pep_def"/>
    <property type="match status" value="1"/>
</dbReference>
<evidence type="ECO:0000313" key="3">
    <source>
        <dbReference type="EMBL" id="OGM33228.1"/>
    </source>
</evidence>
<feature type="binding site" evidence="2">
    <location>
        <position position="148"/>
    </location>
    <ligand>
        <name>Fe cation</name>
        <dbReference type="ChEBI" id="CHEBI:24875"/>
    </ligand>
</feature>
<dbReference type="InterPro" id="IPR023635">
    <property type="entry name" value="Peptide_deformylase"/>
</dbReference>
<accession>A0A1F7Z2T6</accession>